<keyword evidence="5" id="KW-0460">Magnesium</keyword>
<dbReference type="InterPro" id="IPR000092">
    <property type="entry name" value="Polyprenyl_synt"/>
</dbReference>
<dbReference type="PANTHER" id="PTHR12001:SF85">
    <property type="entry name" value="SHORT CHAIN ISOPRENYL DIPHOSPHATE SYNTHASE"/>
    <property type="match status" value="1"/>
</dbReference>
<evidence type="ECO:0000256" key="4">
    <source>
        <dbReference type="ARBA" id="ARBA00022723"/>
    </source>
</evidence>
<proteinExistence type="inferred from homology"/>
<comment type="cofactor">
    <cofactor evidence="1">
        <name>Mg(2+)</name>
        <dbReference type="ChEBI" id="CHEBI:18420"/>
    </cofactor>
</comment>
<reference evidence="7 8" key="1">
    <citation type="submission" date="2023-06" db="EMBL/GenBank/DDBJ databases">
        <title>Cellulomonas sp. MW4 Whole genome sequence.</title>
        <authorList>
            <person name="Park S."/>
        </authorList>
    </citation>
    <scope>NUCLEOTIDE SEQUENCE [LARGE SCALE GENOMIC DNA]</scope>
    <source>
        <strain evidence="7 8">MW4</strain>
    </source>
</reference>
<dbReference type="Proteomes" id="UP001529338">
    <property type="component" value="Unassembled WGS sequence"/>
</dbReference>
<evidence type="ECO:0000313" key="7">
    <source>
        <dbReference type="EMBL" id="MDM7853495.1"/>
    </source>
</evidence>
<evidence type="ECO:0000313" key="8">
    <source>
        <dbReference type="Proteomes" id="UP001529338"/>
    </source>
</evidence>
<organism evidence="7 8">
    <name type="scientific">Cellulomonas alba</name>
    <dbReference type="NCBI Taxonomy" id="3053467"/>
    <lineage>
        <taxon>Bacteria</taxon>
        <taxon>Bacillati</taxon>
        <taxon>Actinomycetota</taxon>
        <taxon>Actinomycetes</taxon>
        <taxon>Micrococcales</taxon>
        <taxon>Cellulomonadaceae</taxon>
        <taxon>Cellulomonas</taxon>
    </lineage>
</organism>
<keyword evidence="3 6" id="KW-0808">Transferase</keyword>
<evidence type="ECO:0000256" key="2">
    <source>
        <dbReference type="ARBA" id="ARBA00006706"/>
    </source>
</evidence>
<comment type="similarity">
    <text evidence="2 6">Belongs to the FPP/GGPP synthase family.</text>
</comment>
<dbReference type="PROSITE" id="PS00723">
    <property type="entry name" value="POLYPRENYL_SYNTHASE_1"/>
    <property type="match status" value="1"/>
</dbReference>
<protein>
    <submittedName>
        <fullName evidence="7">Polyprenyl synthetase family protein</fullName>
    </submittedName>
</protein>
<dbReference type="InterPro" id="IPR033749">
    <property type="entry name" value="Polyprenyl_synt_CS"/>
</dbReference>
<sequence>MTGGAFDGFLAAGATRAGALGGEIAELWDALADAADGGARMRPALVRIAYEALGGRAPGGADEVAAAVEMLHQAFLMHDDVIDHDIVRRGRLNVAGTFLARAVADDAPPAQGAAYSAAAGILAGDLVLVGAYRQVMRAGADARTTARLLDLFDEAVLETAAGELEDVRASLGVDDLTEADVLRTAERKTAAYSFSLPLRAGGLLAGAPDAALGTLDRVGRNLGVAFQLRDDVLGVFGDEEAIGKSTLSDLREGKITALVLHARGTDLWAELAPFVGNPHLTPAGAERARSLLVRCGSRGHVQRLVDRYVAAAREDAASLGLLGALDELLRVFATIDAGRAA</sequence>
<dbReference type="CDD" id="cd00685">
    <property type="entry name" value="Trans_IPPS_HT"/>
    <property type="match status" value="1"/>
</dbReference>
<name>A0ABT7SBD3_9CELL</name>
<dbReference type="RefSeq" id="WP_289453018.1">
    <property type="nucleotide sequence ID" value="NZ_JAUCGQ010000001.1"/>
</dbReference>
<dbReference type="SFLD" id="SFLDS00005">
    <property type="entry name" value="Isoprenoid_Synthase_Type_I"/>
    <property type="match status" value="1"/>
</dbReference>
<keyword evidence="8" id="KW-1185">Reference proteome</keyword>
<dbReference type="Gene3D" id="1.10.600.10">
    <property type="entry name" value="Farnesyl Diphosphate Synthase"/>
    <property type="match status" value="1"/>
</dbReference>
<comment type="caution">
    <text evidence="7">The sequence shown here is derived from an EMBL/GenBank/DDBJ whole genome shotgun (WGS) entry which is preliminary data.</text>
</comment>
<keyword evidence="4" id="KW-0479">Metal-binding</keyword>
<dbReference type="SUPFAM" id="SSF48576">
    <property type="entry name" value="Terpenoid synthases"/>
    <property type="match status" value="1"/>
</dbReference>
<dbReference type="InterPro" id="IPR008949">
    <property type="entry name" value="Isoprenoid_synthase_dom_sf"/>
</dbReference>
<dbReference type="EMBL" id="JAUCGQ010000001">
    <property type="protein sequence ID" value="MDM7853495.1"/>
    <property type="molecule type" value="Genomic_DNA"/>
</dbReference>
<dbReference type="PROSITE" id="PS00444">
    <property type="entry name" value="POLYPRENYL_SYNTHASE_2"/>
    <property type="match status" value="1"/>
</dbReference>
<gene>
    <name evidence="7" type="ORF">QRT04_01010</name>
</gene>
<evidence type="ECO:0000256" key="1">
    <source>
        <dbReference type="ARBA" id="ARBA00001946"/>
    </source>
</evidence>
<dbReference type="Pfam" id="PF00348">
    <property type="entry name" value="polyprenyl_synt"/>
    <property type="match status" value="1"/>
</dbReference>
<evidence type="ECO:0000256" key="3">
    <source>
        <dbReference type="ARBA" id="ARBA00022679"/>
    </source>
</evidence>
<dbReference type="PANTHER" id="PTHR12001">
    <property type="entry name" value="GERANYLGERANYL PYROPHOSPHATE SYNTHASE"/>
    <property type="match status" value="1"/>
</dbReference>
<accession>A0ABT7SBD3</accession>
<evidence type="ECO:0000256" key="6">
    <source>
        <dbReference type="RuleBase" id="RU004466"/>
    </source>
</evidence>
<evidence type="ECO:0000256" key="5">
    <source>
        <dbReference type="ARBA" id="ARBA00022842"/>
    </source>
</evidence>